<keyword evidence="3 6" id="KW-0812">Transmembrane</keyword>
<evidence type="ECO:0000256" key="6">
    <source>
        <dbReference type="SAM" id="Phobius"/>
    </source>
</evidence>
<evidence type="ECO:0000256" key="2">
    <source>
        <dbReference type="ARBA" id="ARBA00010199"/>
    </source>
</evidence>
<dbReference type="AlphaFoldDB" id="A0A317CII1"/>
<dbReference type="GO" id="GO:0005886">
    <property type="term" value="C:plasma membrane"/>
    <property type="evidence" value="ECO:0007669"/>
    <property type="project" value="TreeGrafter"/>
</dbReference>
<comment type="subcellular location">
    <subcellularLocation>
        <location evidence="1">Membrane</location>
        <topology evidence="1">Multi-pass membrane protein</topology>
    </subcellularLocation>
</comment>
<dbReference type="EMBL" id="QGKM01000038">
    <property type="protein sequence ID" value="PWQ96120.1"/>
    <property type="molecule type" value="Genomic_DNA"/>
</dbReference>
<accession>A0A317CII1</accession>
<evidence type="ECO:0000313" key="8">
    <source>
        <dbReference type="Proteomes" id="UP000245539"/>
    </source>
</evidence>
<dbReference type="NCBIfam" id="TIGR00797">
    <property type="entry name" value="matE"/>
    <property type="match status" value="1"/>
</dbReference>
<dbReference type="Proteomes" id="UP000245539">
    <property type="component" value="Unassembled WGS sequence"/>
</dbReference>
<dbReference type="InterPro" id="IPR044644">
    <property type="entry name" value="DinF-like"/>
</dbReference>
<feature type="transmembrane region" description="Helical" evidence="6">
    <location>
        <begin position="390"/>
        <end position="410"/>
    </location>
</feature>
<organism evidence="7 8">
    <name type="scientific">Leucothrix pacifica</name>
    <dbReference type="NCBI Taxonomy" id="1247513"/>
    <lineage>
        <taxon>Bacteria</taxon>
        <taxon>Pseudomonadati</taxon>
        <taxon>Pseudomonadota</taxon>
        <taxon>Gammaproteobacteria</taxon>
        <taxon>Thiotrichales</taxon>
        <taxon>Thiotrichaceae</taxon>
        <taxon>Leucothrix</taxon>
    </lineage>
</organism>
<gene>
    <name evidence="7" type="ORF">DKW60_13260</name>
</gene>
<evidence type="ECO:0000256" key="5">
    <source>
        <dbReference type="ARBA" id="ARBA00023136"/>
    </source>
</evidence>
<comment type="caution">
    <text evidence="7">The sequence shown here is derived from an EMBL/GenBank/DDBJ whole genome shotgun (WGS) entry which is preliminary data.</text>
</comment>
<dbReference type="GO" id="GO:0015297">
    <property type="term" value="F:antiporter activity"/>
    <property type="evidence" value="ECO:0007669"/>
    <property type="project" value="InterPro"/>
</dbReference>
<sequence>MSAEKFPATSREWHWRVLMLAWPIILSNLSVPLVGIVDTAVVGQLEDAKYMGAVAIGATIFSSVFWVFGFLRMGTTGFVSQASGANDSREVSFSLLRALSIAVVLGLLLILLQTPVGWLSLSLMGAGETLNPLVEEYFSIRVMSAPAVFINYCLLGALIGLQRMRLALVLQLVLNGSNLLLDIFFVLYLGWDSDGVAMASVISECLAAGIGLWALRGYLKSELLREQHLLKKLYTPESVRALFEVNGNLFLRTLFLTSAFFFFTSQGAQFGVVTLAANAILINLLQMLAYGLDGFAHAAEALAGGAYGAKNKTAFQQAVRSSSLWALVMSVVIAVLYFLFGDWIISTMTVNPEVIAVANDYMPWLIASPVISVWCYQLDGIFIGATKTAVMRNTVLVSLVVYVVLAYLLIPVMGNQGLWLSLMVFMALRGFTLALAYPRLLTSFG</sequence>
<feature type="transmembrane region" description="Helical" evidence="6">
    <location>
        <begin position="361"/>
        <end position="378"/>
    </location>
</feature>
<proteinExistence type="inferred from homology"/>
<evidence type="ECO:0000313" key="7">
    <source>
        <dbReference type="EMBL" id="PWQ96120.1"/>
    </source>
</evidence>
<dbReference type="InterPro" id="IPR002528">
    <property type="entry name" value="MATE_fam"/>
</dbReference>
<feature type="transmembrane region" description="Helical" evidence="6">
    <location>
        <begin position="20"/>
        <end position="44"/>
    </location>
</feature>
<dbReference type="CDD" id="cd13136">
    <property type="entry name" value="MATE_DinF_like"/>
    <property type="match status" value="1"/>
</dbReference>
<comment type="similarity">
    <text evidence="2">Belongs to the multi antimicrobial extrusion (MATE) (TC 2.A.66.1) family.</text>
</comment>
<feature type="transmembrane region" description="Helical" evidence="6">
    <location>
        <begin position="168"/>
        <end position="191"/>
    </location>
</feature>
<reference evidence="7 8" key="1">
    <citation type="submission" date="2018-05" db="EMBL/GenBank/DDBJ databases">
        <title>Leucothrix arctica sp. nov., isolated from Arctic seawater.</title>
        <authorList>
            <person name="Choi A."/>
            <person name="Baek K."/>
        </authorList>
    </citation>
    <scope>NUCLEOTIDE SEQUENCE [LARGE SCALE GENOMIC DNA]</scope>
    <source>
        <strain evidence="7 8">JCM 18388</strain>
    </source>
</reference>
<dbReference type="RefSeq" id="WP_109838141.1">
    <property type="nucleotide sequence ID" value="NZ_QGKM01000038.1"/>
</dbReference>
<dbReference type="Pfam" id="PF01554">
    <property type="entry name" value="MatE"/>
    <property type="match status" value="2"/>
</dbReference>
<keyword evidence="5 6" id="KW-0472">Membrane</keyword>
<dbReference type="PANTHER" id="PTHR42893:SF46">
    <property type="entry name" value="PROTEIN DETOXIFICATION 44, CHLOROPLASTIC"/>
    <property type="match status" value="1"/>
</dbReference>
<dbReference type="GO" id="GO:0042910">
    <property type="term" value="F:xenobiotic transmembrane transporter activity"/>
    <property type="evidence" value="ECO:0007669"/>
    <property type="project" value="InterPro"/>
</dbReference>
<keyword evidence="4 6" id="KW-1133">Transmembrane helix</keyword>
<feature type="transmembrane region" description="Helical" evidence="6">
    <location>
        <begin position="324"/>
        <end position="341"/>
    </location>
</feature>
<feature type="transmembrane region" description="Helical" evidence="6">
    <location>
        <begin position="416"/>
        <end position="437"/>
    </location>
</feature>
<feature type="transmembrane region" description="Helical" evidence="6">
    <location>
        <begin position="50"/>
        <end position="74"/>
    </location>
</feature>
<evidence type="ECO:0000256" key="4">
    <source>
        <dbReference type="ARBA" id="ARBA00022989"/>
    </source>
</evidence>
<protein>
    <submittedName>
        <fullName evidence="7">MATE family efflux transporter</fullName>
    </submittedName>
</protein>
<feature type="transmembrane region" description="Helical" evidence="6">
    <location>
        <begin position="95"/>
        <end position="118"/>
    </location>
</feature>
<evidence type="ECO:0000256" key="1">
    <source>
        <dbReference type="ARBA" id="ARBA00004141"/>
    </source>
</evidence>
<keyword evidence="8" id="KW-1185">Reference proteome</keyword>
<evidence type="ECO:0000256" key="3">
    <source>
        <dbReference type="ARBA" id="ARBA00022692"/>
    </source>
</evidence>
<dbReference type="OrthoDB" id="9789527at2"/>
<dbReference type="PANTHER" id="PTHR42893">
    <property type="entry name" value="PROTEIN DETOXIFICATION 44, CHLOROPLASTIC-RELATED"/>
    <property type="match status" value="1"/>
</dbReference>
<feature type="transmembrane region" description="Helical" evidence="6">
    <location>
        <begin position="268"/>
        <end position="285"/>
    </location>
</feature>
<feature type="transmembrane region" description="Helical" evidence="6">
    <location>
        <begin position="138"/>
        <end position="161"/>
    </location>
</feature>
<name>A0A317CII1_9GAMM</name>